<organism evidence="5 6">
    <name type="scientific">Acrobeloides nanus</name>
    <dbReference type="NCBI Taxonomy" id="290746"/>
    <lineage>
        <taxon>Eukaryota</taxon>
        <taxon>Metazoa</taxon>
        <taxon>Ecdysozoa</taxon>
        <taxon>Nematoda</taxon>
        <taxon>Chromadorea</taxon>
        <taxon>Rhabditida</taxon>
        <taxon>Tylenchina</taxon>
        <taxon>Cephalobomorpha</taxon>
        <taxon>Cephaloboidea</taxon>
        <taxon>Cephalobidae</taxon>
        <taxon>Acrobeloides</taxon>
    </lineage>
</organism>
<keyword evidence="5" id="KW-1185">Reference proteome</keyword>
<proteinExistence type="predicted"/>
<dbReference type="PANTHER" id="PTHR22741">
    <property type="entry name" value="P140CAP/SNIP-RELATED"/>
    <property type="match status" value="1"/>
</dbReference>
<dbReference type="WBParaSite" id="ACRNAN_Path_1358.g5324.t3">
    <property type="protein sequence ID" value="ACRNAN_Path_1358.g5324.t3"/>
    <property type="gene ID" value="ACRNAN_Path_1358.g5324"/>
</dbReference>
<keyword evidence="1 2" id="KW-0175">Coiled coil</keyword>
<feature type="region of interest" description="Disordered" evidence="3">
    <location>
        <begin position="699"/>
        <end position="777"/>
    </location>
</feature>
<evidence type="ECO:0000313" key="6">
    <source>
        <dbReference type="WBParaSite" id="ACRNAN_Path_1358.g5324.t3"/>
    </source>
</evidence>
<feature type="compositionally biased region" description="Polar residues" evidence="3">
    <location>
        <begin position="27"/>
        <end position="46"/>
    </location>
</feature>
<feature type="compositionally biased region" description="Polar residues" evidence="3">
    <location>
        <begin position="214"/>
        <end position="223"/>
    </location>
</feature>
<evidence type="ECO:0000256" key="3">
    <source>
        <dbReference type="SAM" id="MobiDB-lite"/>
    </source>
</evidence>
<dbReference type="InterPro" id="IPR051825">
    <property type="entry name" value="SRCIN1"/>
</dbReference>
<reference evidence="6" key="1">
    <citation type="submission" date="2022-11" db="UniProtKB">
        <authorList>
            <consortium name="WormBaseParasite"/>
        </authorList>
    </citation>
    <scope>IDENTIFICATION</scope>
</reference>
<feature type="compositionally biased region" description="Polar residues" evidence="3">
    <location>
        <begin position="720"/>
        <end position="735"/>
    </location>
</feature>
<evidence type="ECO:0000256" key="1">
    <source>
        <dbReference type="ARBA" id="ARBA00023054"/>
    </source>
</evidence>
<dbReference type="Pfam" id="PF03915">
    <property type="entry name" value="AIP3"/>
    <property type="match status" value="1"/>
</dbReference>
<name>A0A914BZC9_9BILA</name>
<dbReference type="AlphaFoldDB" id="A0A914BZC9"/>
<feature type="region of interest" description="Disordered" evidence="3">
    <location>
        <begin position="363"/>
        <end position="395"/>
    </location>
</feature>
<evidence type="ECO:0000313" key="5">
    <source>
        <dbReference type="Proteomes" id="UP000887540"/>
    </source>
</evidence>
<evidence type="ECO:0000259" key="4">
    <source>
        <dbReference type="Pfam" id="PF03915"/>
    </source>
</evidence>
<feature type="compositionally biased region" description="Polar residues" evidence="3">
    <location>
        <begin position="862"/>
        <end position="872"/>
    </location>
</feature>
<dbReference type="InterPro" id="IPR022782">
    <property type="entry name" value="AIP3-like_C"/>
</dbReference>
<feature type="compositionally biased region" description="Polar residues" evidence="3">
    <location>
        <begin position="167"/>
        <end position="192"/>
    </location>
</feature>
<evidence type="ECO:0000256" key="2">
    <source>
        <dbReference type="SAM" id="Coils"/>
    </source>
</evidence>
<accession>A0A914BZC9</accession>
<feature type="region of interest" description="Disordered" evidence="3">
    <location>
        <begin position="854"/>
        <end position="875"/>
    </location>
</feature>
<feature type="coiled-coil region" evidence="2">
    <location>
        <begin position="579"/>
        <end position="639"/>
    </location>
</feature>
<sequence>MLWSLSFEQLLCATHDFRGKNRKSTHESTTSDSNINPQASFSNASENGLVLERNQERRSVRFYEGVGSSSKPPVCNVTPNRPPSVVINNPSTTPIVAPSSNIIGPNVVPAPVSRTQTWNGTHGTIPERYDDNVRVNMAPLAFDELEERSAPPAPPKPARFSNAPPLYQSNNVFVPASSQPQNHYQQRYTAPPTQHKENRANILLQQLRAEDGAQSESDASANEPTLHLPPKQQQAQRSLGVIFLQFNDEVKRSSLPTNLHSIEQVKGLFLRSFPNLSHAYLNLPNVKIYIQETSKSQLFYELDDLNDIKDRSVLKIREQNLGCQSPPPIRFTDHPPVSDYLSEPEIDDHRTRSHRYNLSYRMRPASAVPGESGRMYNPTNSLTKTSRSPLSTIPSGRFDSYYDPYYSDTSSQGPRSGSVTPVIDKETKFRMDTMERQLAGLSSLVHSALVSKGMSESTQREILDLRRQILEFHPEVERLSTHIQESNSSGLESSTTSSVQLNSESQQELLRIKRAVQTTQVELKQIRRNAQMNVQTSRDIIKEAFDKIQKYVQEHFDGTTPAQPTIPWKNEDESLEKLRSEHLSQINALQNSLQTFENEVESIRRSVLNSNRKLRMVEVEQLTNNLTQIGRNAARLKTQFPPLQTELELRIRKDMERVVKEEKFIKDETQQIDQSLRRCKTLANMMVTMKKLAMVQDPVISSHQHRNSSKPPISAKPTGLATSIRSEAATSSKINNNDRTDNLDNVVPSPLTPSPPTSHVETNGNYKANEKSDSIQQQSRVLDSILDELNTTTSKMKKPSADASTTLTCKVPPRPPERCSSVELRKKYSASDVQQIKERLPPQPIQQTNVIENGEMNRPGVASSTESINSQEGEAFKIVMNRGNITQDFP</sequence>
<feature type="compositionally biased region" description="Polar residues" evidence="3">
    <location>
        <begin position="377"/>
        <end position="394"/>
    </location>
</feature>
<feature type="region of interest" description="Disordered" evidence="3">
    <location>
        <begin position="209"/>
        <end position="233"/>
    </location>
</feature>
<dbReference type="PANTHER" id="PTHR22741:SF10">
    <property type="entry name" value="COILED-COIL DOMAIN-CONTAINING PROTEIN CG32809"/>
    <property type="match status" value="1"/>
</dbReference>
<dbReference type="GO" id="GO:0005737">
    <property type="term" value="C:cytoplasm"/>
    <property type="evidence" value="ECO:0007669"/>
    <property type="project" value="TreeGrafter"/>
</dbReference>
<feature type="region of interest" description="Disordered" evidence="3">
    <location>
        <begin position="324"/>
        <end position="348"/>
    </location>
</feature>
<feature type="region of interest" description="Disordered" evidence="3">
    <location>
        <begin position="20"/>
        <end position="47"/>
    </location>
</feature>
<protein>
    <submittedName>
        <fullName evidence="6">Actin interacting protein 3-like C-terminal domain-containing protein</fullName>
    </submittedName>
</protein>
<feature type="domain" description="Actin interacting protein 3-like C-terminal" evidence="4">
    <location>
        <begin position="243"/>
        <end position="319"/>
    </location>
</feature>
<dbReference type="Proteomes" id="UP000887540">
    <property type="component" value="Unplaced"/>
</dbReference>
<dbReference type="Gene3D" id="1.20.58.1540">
    <property type="entry name" value="Actin interacting protein 3, C-terminal domain"/>
    <property type="match status" value="1"/>
</dbReference>
<feature type="region of interest" description="Disordered" evidence="3">
    <location>
        <begin position="147"/>
        <end position="196"/>
    </location>
</feature>